<evidence type="ECO:0000313" key="3">
    <source>
        <dbReference type="EMBL" id="ALG08412.1"/>
    </source>
</evidence>
<proteinExistence type="inferred from homology"/>
<dbReference type="EMBL" id="CP012752">
    <property type="protein sequence ID" value="ALG08412.1"/>
    <property type="molecule type" value="Genomic_DNA"/>
</dbReference>
<gene>
    <name evidence="3" type="ORF">AOZ06_17165</name>
</gene>
<dbReference type="GO" id="GO:0003824">
    <property type="term" value="F:catalytic activity"/>
    <property type="evidence" value="ECO:0007669"/>
    <property type="project" value="InterPro"/>
</dbReference>
<organism evidence="3 4">
    <name type="scientific">Kibdelosporangium phytohabitans</name>
    <dbReference type="NCBI Taxonomy" id="860235"/>
    <lineage>
        <taxon>Bacteria</taxon>
        <taxon>Bacillati</taxon>
        <taxon>Actinomycetota</taxon>
        <taxon>Actinomycetes</taxon>
        <taxon>Pseudonocardiales</taxon>
        <taxon>Pseudonocardiaceae</taxon>
        <taxon>Kibdelosporangium</taxon>
    </lineage>
</organism>
<dbReference type="PANTHER" id="PTHR11895">
    <property type="entry name" value="TRANSAMIDASE"/>
    <property type="match status" value="1"/>
</dbReference>
<dbReference type="RefSeq" id="WP_054290319.1">
    <property type="nucleotide sequence ID" value="NZ_CP012752.1"/>
</dbReference>
<dbReference type="InterPro" id="IPR000120">
    <property type="entry name" value="Amidase"/>
</dbReference>
<dbReference type="SUPFAM" id="SSF75304">
    <property type="entry name" value="Amidase signature (AS) enzymes"/>
    <property type="match status" value="1"/>
</dbReference>
<dbReference type="Pfam" id="PF01425">
    <property type="entry name" value="Amidase"/>
    <property type="match status" value="1"/>
</dbReference>
<dbReference type="OrthoDB" id="5175573at2"/>
<dbReference type="KEGG" id="kphy:AOZ06_17165"/>
<name>A0A0N9HTG1_9PSEU</name>
<protein>
    <recommendedName>
        <fullName evidence="2">Amidase domain-containing protein</fullName>
    </recommendedName>
</protein>
<comment type="similarity">
    <text evidence="1">Belongs to the amidase family.</text>
</comment>
<accession>A0A0N9HTG1</accession>
<dbReference type="STRING" id="860235.AOZ06_17165"/>
<evidence type="ECO:0000313" key="4">
    <source>
        <dbReference type="Proteomes" id="UP000063699"/>
    </source>
</evidence>
<feature type="domain" description="Amidase" evidence="2">
    <location>
        <begin position="24"/>
        <end position="221"/>
    </location>
</feature>
<dbReference type="PANTHER" id="PTHR11895:SF7">
    <property type="entry name" value="GLUTAMYL-TRNA(GLN) AMIDOTRANSFERASE SUBUNIT A, MITOCHONDRIAL"/>
    <property type="match status" value="1"/>
</dbReference>
<evidence type="ECO:0000259" key="2">
    <source>
        <dbReference type="Pfam" id="PF01425"/>
    </source>
</evidence>
<dbReference type="Proteomes" id="UP000063699">
    <property type="component" value="Chromosome"/>
</dbReference>
<reference evidence="3 4" key="1">
    <citation type="submission" date="2015-07" db="EMBL/GenBank/DDBJ databases">
        <title>Genome sequencing of Kibdelosporangium phytohabitans.</title>
        <authorList>
            <person name="Qin S."/>
            <person name="Xing K."/>
        </authorList>
    </citation>
    <scope>NUCLEOTIDE SEQUENCE [LARGE SCALE GENOMIC DNA]</scope>
    <source>
        <strain evidence="3 4">KLBMP1111</strain>
    </source>
</reference>
<evidence type="ECO:0000256" key="1">
    <source>
        <dbReference type="ARBA" id="ARBA00009199"/>
    </source>
</evidence>
<dbReference type="AlphaFoldDB" id="A0A0N9HTG1"/>
<dbReference type="InterPro" id="IPR023631">
    <property type="entry name" value="Amidase_dom"/>
</dbReference>
<dbReference type="InterPro" id="IPR036928">
    <property type="entry name" value="AS_sf"/>
</dbReference>
<sequence length="245" mass="26412">MARPWPRDLYGWSATTSFTAAVERGPTRPLKVAVRTETGLDAVEPHPQAAFAVRRTASLLRELGHDVREIPIPVACDEQTLTNWFAYTVGVGVSALMPPEGLDRLQPFTRHLVDTAAATSARDVVLTQAALARYTSAFLAALDEFDVALTPTTSGPPVPVGHYATRGAEGVFGLMLDWSCYTPWVNFSGQPAVSLPSYLDSDGLPYGVQLVGRPRHDAELLTPAKQWRTLLCGTRSTLPAGAGEL</sequence>
<keyword evidence="4" id="KW-1185">Reference proteome</keyword>
<dbReference type="Gene3D" id="3.90.1300.10">
    <property type="entry name" value="Amidase signature (AS) domain"/>
    <property type="match status" value="1"/>
</dbReference>